<accession>A0AAN6M3E6</accession>
<dbReference type="GO" id="GO:0005886">
    <property type="term" value="C:plasma membrane"/>
    <property type="evidence" value="ECO:0007669"/>
    <property type="project" value="TreeGrafter"/>
</dbReference>
<dbReference type="Pfam" id="PF13002">
    <property type="entry name" value="LDB19"/>
    <property type="match status" value="1"/>
</dbReference>
<dbReference type="GO" id="GO:0030674">
    <property type="term" value="F:protein-macromolecule adaptor activity"/>
    <property type="evidence" value="ECO:0007669"/>
    <property type="project" value="TreeGrafter"/>
</dbReference>
<evidence type="ECO:0000256" key="1">
    <source>
        <dbReference type="SAM" id="MobiDB-lite"/>
    </source>
</evidence>
<feature type="compositionally biased region" description="Basic and acidic residues" evidence="1">
    <location>
        <begin position="442"/>
        <end position="455"/>
    </location>
</feature>
<evidence type="ECO:0000313" key="3">
    <source>
        <dbReference type="EMBL" id="KAK3215635.1"/>
    </source>
</evidence>
<dbReference type="EMBL" id="WVTA01000002">
    <property type="protein sequence ID" value="KAK3215635.1"/>
    <property type="molecule type" value="Genomic_DNA"/>
</dbReference>
<dbReference type="PANTHER" id="PTHR11188">
    <property type="entry name" value="ARRESTIN DOMAIN CONTAINING PROTEIN"/>
    <property type="match status" value="1"/>
</dbReference>
<dbReference type="AlphaFoldDB" id="A0AAN6M3E6"/>
<feature type="domain" description="LDB19 N-terminal" evidence="2">
    <location>
        <begin position="132"/>
        <end position="307"/>
    </location>
</feature>
<dbReference type="GO" id="GO:0005829">
    <property type="term" value="C:cytosol"/>
    <property type="evidence" value="ECO:0007669"/>
    <property type="project" value="TreeGrafter"/>
</dbReference>
<sequence length="455" mass="50410">MPGRLLSLVRAAPASSPPLDQLKGPKKQTASPPLFPPVYSVERPSHPKNKSQESLVMEAFKRHSLGSRQNSFKKSPKASPKVEPQPAAKLNMLVESPPLVFYNSPQASTGAIISGLLKIDVHEPHVTVDKMQMRLLAIVTTKKPVHQHCPDCTTQTTEIHQWNFLNEPVSLNHGGHSFPFSHLMPGHLPATTHGQITTLDYYLDAVATLSNGKTLEYKRALDVKRSIVPGPEKHSIRIFPPTNLTASVRLPPVVHPIGDFGVEMRLSGVTQTKDESQSRWRLRKLNWRIEETQKSISPACPKHASKVGGEGKGILHDDTRTIASEEVKTGWKTDFAEGNIDCEFRARCNIAHNPLCDMDSSSGMSVRHNLVIEMVVAEEWAPLKKLSQATPTGAARVLRTQFHLVLTERSGMGISWDEEQPPLYEDVPASPPTYITDYDGPPLHDHEHEDLHLGS</sequence>
<gene>
    <name evidence="3" type="ORF">GRF29_8g671497</name>
</gene>
<dbReference type="InterPro" id="IPR014756">
    <property type="entry name" value="Ig_E-set"/>
</dbReference>
<dbReference type="GO" id="GO:0070086">
    <property type="term" value="P:ubiquitin-dependent endocytosis"/>
    <property type="evidence" value="ECO:0007669"/>
    <property type="project" value="TreeGrafter"/>
</dbReference>
<reference evidence="3 4" key="1">
    <citation type="submission" date="2021-02" db="EMBL/GenBank/DDBJ databases">
        <title>Genome assembly of Pseudopithomyces chartarum.</title>
        <authorList>
            <person name="Jauregui R."/>
            <person name="Singh J."/>
            <person name="Voisey C."/>
        </authorList>
    </citation>
    <scope>NUCLEOTIDE SEQUENCE [LARGE SCALE GENOMIC DNA]</scope>
    <source>
        <strain evidence="3 4">AGR01</strain>
    </source>
</reference>
<dbReference type="Proteomes" id="UP001280581">
    <property type="component" value="Unassembled WGS sequence"/>
</dbReference>
<dbReference type="Gene3D" id="2.60.40.640">
    <property type="match status" value="1"/>
</dbReference>
<protein>
    <recommendedName>
        <fullName evidence="2">LDB19 N-terminal domain-containing protein</fullName>
    </recommendedName>
</protein>
<dbReference type="GO" id="GO:0031625">
    <property type="term" value="F:ubiquitin protein ligase binding"/>
    <property type="evidence" value="ECO:0007669"/>
    <property type="project" value="TreeGrafter"/>
</dbReference>
<dbReference type="InterPro" id="IPR014752">
    <property type="entry name" value="Arrestin-like_C"/>
</dbReference>
<proteinExistence type="predicted"/>
<keyword evidence="4" id="KW-1185">Reference proteome</keyword>
<dbReference type="InterPro" id="IPR024391">
    <property type="entry name" value="LDB19_N"/>
</dbReference>
<comment type="caution">
    <text evidence="3">The sequence shown here is derived from an EMBL/GenBank/DDBJ whole genome shotgun (WGS) entry which is preliminary data.</text>
</comment>
<feature type="region of interest" description="Disordered" evidence="1">
    <location>
        <begin position="1"/>
        <end position="83"/>
    </location>
</feature>
<name>A0AAN6M3E6_9PLEO</name>
<evidence type="ECO:0000259" key="2">
    <source>
        <dbReference type="Pfam" id="PF13002"/>
    </source>
</evidence>
<dbReference type="SUPFAM" id="SSF81296">
    <property type="entry name" value="E set domains"/>
    <property type="match status" value="1"/>
</dbReference>
<dbReference type="InterPro" id="IPR050357">
    <property type="entry name" value="Arrestin_domain-protein"/>
</dbReference>
<feature type="region of interest" description="Disordered" evidence="1">
    <location>
        <begin position="428"/>
        <end position="455"/>
    </location>
</feature>
<organism evidence="3 4">
    <name type="scientific">Pseudopithomyces chartarum</name>
    <dbReference type="NCBI Taxonomy" id="1892770"/>
    <lineage>
        <taxon>Eukaryota</taxon>
        <taxon>Fungi</taxon>
        <taxon>Dikarya</taxon>
        <taxon>Ascomycota</taxon>
        <taxon>Pezizomycotina</taxon>
        <taxon>Dothideomycetes</taxon>
        <taxon>Pleosporomycetidae</taxon>
        <taxon>Pleosporales</taxon>
        <taxon>Massarineae</taxon>
        <taxon>Didymosphaeriaceae</taxon>
        <taxon>Pseudopithomyces</taxon>
    </lineage>
</organism>
<dbReference type="PANTHER" id="PTHR11188:SF76">
    <property type="entry name" value="PROTEIN LDB19"/>
    <property type="match status" value="1"/>
</dbReference>
<evidence type="ECO:0000313" key="4">
    <source>
        <dbReference type="Proteomes" id="UP001280581"/>
    </source>
</evidence>